<evidence type="ECO:0000256" key="1">
    <source>
        <dbReference type="ARBA" id="ARBA00022793"/>
    </source>
</evidence>
<evidence type="ECO:0000259" key="3">
    <source>
        <dbReference type="Pfam" id="PF02775"/>
    </source>
</evidence>
<comment type="caution">
    <text evidence="4">The sequence shown here is derived from an EMBL/GenBank/DDBJ whole genome shotgun (WGS) entry which is preliminary data.</text>
</comment>
<dbReference type="InterPro" id="IPR011766">
    <property type="entry name" value="TPP_enzyme_TPP-bd"/>
</dbReference>
<dbReference type="PANTHER" id="PTHR42818">
    <property type="entry name" value="SULFOPYRUVATE DECARBOXYLASE SUBUNIT ALPHA"/>
    <property type="match status" value="1"/>
</dbReference>
<proteinExistence type="predicted"/>
<name>A0AA35TV06_GEOBA</name>
<keyword evidence="1" id="KW-0210">Decarboxylase</keyword>
<organism evidence="4 5">
    <name type="scientific">Geodia barretti</name>
    <name type="common">Barrett's horny sponge</name>
    <dbReference type="NCBI Taxonomy" id="519541"/>
    <lineage>
        <taxon>Eukaryota</taxon>
        <taxon>Metazoa</taxon>
        <taxon>Porifera</taxon>
        <taxon>Demospongiae</taxon>
        <taxon>Heteroscleromorpha</taxon>
        <taxon>Tetractinellida</taxon>
        <taxon>Astrophorina</taxon>
        <taxon>Geodiidae</taxon>
        <taxon>Geodia</taxon>
    </lineage>
</organism>
<evidence type="ECO:0000256" key="2">
    <source>
        <dbReference type="ARBA" id="ARBA00023239"/>
    </source>
</evidence>
<dbReference type="Gene3D" id="3.40.50.970">
    <property type="match status" value="1"/>
</dbReference>
<dbReference type="InterPro" id="IPR029061">
    <property type="entry name" value="THDP-binding"/>
</dbReference>
<dbReference type="GO" id="GO:0030976">
    <property type="term" value="F:thiamine pyrophosphate binding"/>
    <property type="evidence" value="ECO:0007669"/>
    <property type="project" value="InterPro"/>
</dbReference>
<keyword evidence="2" id="KW-0456">Lyase</keyword>
<protein>
    <submittedName>
        <fullName evidence="4">Sulfopyruvate decarboxylase subunit beta</fullName>
    </submittedName>
</protein>
<feature type="domain" description="Thiamine pyrophosphate enzyme TPP-binding" evidence="3">
    <location>
        <begin position="41"/>
        <end position="155"/>
    </location>
</feature>
<dbReference type="SUPFAM" id="SSF52518">
    <property type="entry name" value="Thiamin diphosphate-binding fold (THDP-binding)"/>
    <property type="match status" value="1"/>
</dbReference>
<reference evidence="4" key="1">
    <citation type="submission" date="2023-03" db="EMBL/GenBank/DDBJ databases">
        <authorList>
            <person name="Steffen K."/>
            <person name="Cardenas P."/>
        </authorList>
    </citation>
    <scope>NUCLEOTIDE SEQUENCE</scope>
</reference>
<dbReference type="AlphaFoldDB" id="A0AA35TV06"/>
<gene>
    <name evidence="4" type="ORF">GBAR_LOCUS29705</name>
</gene>
<sequence>MMLREDALRAIYPRLKDQVVVTIMGAVAVELYNCGHRPNFFYLEHGMGLASSMGLGLALSLEQQVTVLDGDASLLMNLGTLSTMARYSPPNLTHIVFDNESLLSVGGFPSATTTGTDLAGVAREAGVEHVEKADTVEALEEAYAAASDRHGLSVITPRSRPSSRLLCNDIGLLETASSSPATCAA</sequence>
<evidence type="ECO:0000313" key="4">
    <source>
        <dbReference type="EMBL" id="CAI8054437.1"/>
    </source>
</evidence>
<dbReference type="Pfam" id="PF02775">
    <property type="entry name" value="TPP_enzyme_C"/>
    <property type="match status" value="1"/>
</dbReference>
<accession>A0AA35TV06</accession>
<dbReference type="GO" id="GO:0016831">
    <property type="term" value="F:carboxy-lyase activity"/>
    <property type="evidence" value="ECO:0007669"/>
    <property type="project" value="UniProtKB-KW"/>
</dbReference>
<dbReference type="Proteomes" id="UP001174909">
    <property type="component" value="Unassembled WGS sequence"/>
</dbReference>
<dbReference type="EMBL" id="CASHTH010004177">
    <property type="protein sequence ID" value="CAI8054437.1"/>
    <property type="molecule type" value="Genomic_DNA"/>
</dbReference>
<dbReference type="InterPro" id="IPR051818">
    <property type="entry name" value="TPP_dependent_decarboxylase"/>
</dbReference>
<evidence type="ECO:0000313" key="5">
    <source>
        <dbReference type="Proteomes" id="UP001174909"/>
    </source>
</evidence>
<keyword evidence="5" id="KW-1185">Reference proteome</keyword>
<dbReference type="PANTHER" id="PTHR42818:SF1">
    <property type="entry name" value="SULFOPYRUVATE DECARBOXYLASE"/>
    <property type="match status" value="1"/>
</dbReference>